<feature type="domain" description="C2H2-type" evidence="12">
    <location>
        <begin position="10"/>
        <end position="39"/>
    </location>
</feature>
<dbReference type="SMART" id="SM00355">
    <property type="entry name" value="ZnF_C2H2"/>
    <property type="match status" value="4"/>
</dbReference>
<feature type="region of interest" description="Disordered" evidence="9">
    <location>
        <begin position="97"/>
        <end position="116"/>
    </location>
</feature>
<dbReference type="PANTHER" id="PTHR25465:SF32">
    <property type="entry name" value="BLOODTHIRSTY-RELATED GENE FAMILY, MEMBER 16 ISOFORM X1-RELATED"/>
    <property type="match status" value="1"/>
</dbReference>
<dbReference type="Pfam" id="PF00643">
    <property type="entry name" value="zf-B_box"/>
    <property type="match status" value="2"/>
</dbReference>
<dbReference type="InterPro" id="IPR003879">
    <property type="entry name" value="Butyrophylin_SPRY"/>
</dbReference>
<dbReference type="FunFam" id="3.30.160.60:FF:001732">
    <property type="entry name" value="Zgc:162936"/>
    <property type="match status" value="1"/>
</dbReference>
<dbReference type="InterPro" id="IPR036236">
    <property type="entry name" value="Znf_C2H2_sf"/>
</dbReference>
<feature type="region of interest" description="Disordered" evidence="9">
    <location>
        <begin position="866"/>
        <end position="939"/>
    </location>
</feature>
<dbReference type="InterPro" id="IPR001841">
    <property type="entry name" value="Znf_RING"/>
</dbReference>
<dbReference type="Gene3D" id="3.30.40.10">
    <property type="entry name" value="Zinc/RING finger domain, C3HC4 (zinc finger)"/>
    <property type="match status" value="2"/>
</dbReference>
<evidence type="ECO:0000313" key="14">
    <source>
        <dbReference type="EMBL" id="KAK0136061.1"/>
    </source>
</evidence>
<evidence type="ECO:0000259" key="13">
    <source>
        <dbReference type="PROSITE" id="PS50188"/>
    </source>
</evidence>
<feature type="compositionally biased region" description="Basic and acidic residues" evidence="9">
    <location>
        <begin position="874"/>
        <end position="911"/>
    </location>
</feature>
<evidence type="ECO:0000256" key="5">
    <source>
        <dbReference type="ARBA" id="ARBA00022833"/>
    </source>
</evidence>
<evidence type="ECO:0000259" key="12">
    <source>
        <dbReference type="PROSITE" id="PS50157"/>
    </source>
</evidence>
<feature type="domain" description="C2H2-type" evidence="12">
    <location>
        <begin position="797"/>
        <end position="824"/>
    </location>
</feature>
<feature type="coiled-coil region" evidence="8">
    <location>
        <begin position="1237"/>
        <end position="1275"/>
    </location>
</feature>
<reference evidence="14" key="1">
    <citation type="journal article" date="2023" name="Front. Mar. Sci.">
        <title>A new Merluccius polli reference genome to investigate the effects of global change in West African waters.</title>
        <authorList>
            <person name="Mateo J.L."/>
            <person name="Blanco-Fernandez C."/>
            <person name="Garcia-Vazquez E."/>
            <person name="Machado-Schiaffino G."/>
        </authorList>
    </citation>
    <scope>NUCLEOTIDE SEQUENCE</scope>
    <source>
        <strain evidence="14">C29</strain>
        <tissue evidence="14">Fin</tissue>
    </source>
</reference>
<feature type="region of interest" description="Disordered" evidence="9">
    <location>
        <begin position="747"/>
        <end position="790"/>
    </location>
</feature>
<keyword evidence="5" id="KW-0862">Zinc</keyword>
<dbReference type="PRINTS" id="PR01407">
    <property type="entry name" value="BUTYPHLNCDUF"/>
</dbReference>
<dbReference type="GO" id="GO:0043565">
    <property type="term" value="F:sequence-specific DNA binding"/>
    <property type="evidence" value="ECO:0007669"/>
    <property type="project" value="UniProtKB-ARBA"/>
</dbReference>
<protein>
    <submittedName>
        <fullName evidence="14">Tripartite motif-containing protein 16</fullName>
    </submittedName>
</protein>
<keyword evidence="8" id="KW-0175">Coiled coil</keyword>
<feature type="domain" description="B30.2/SPRY" evidence="13">
    <location>
        <begin position="1325"/>
        <end position="1528"/>
    </location>
</feature>
<dbReference type="InterPro" id="IPR017907">
    <property type="entry name" value="Znf_RING_CS"/>
</dbReference>
<dbReference type="Pfam" id="PF13445">
    <property type="entry name" value="zf-RING_UBOX"/>
    <property type="match status" value="2"/>
</dbReference>
<comment type="caution">
    <text evidence="14">The sequence shown here is derived from an EMBL/GenBank/DDBJ whole genome shotgun (WGS) entry which is preliminary data.</text>
</comment>
<dbReference type="InterPro" id="IPR058030">
    <property type="entry name" value="TRIM8/14/16/25/29/45/65_CC"/>
</dbReference>
<dbReference type="PROSITE" id="PS50089">
    <property type="entry name" value="ZF_RING_2"/>
    <property type="match status" value="2"/>
</dbReference>
<organism evidence="14 15">
    <name type="scientific">Merluccius polli</name>
    <name type="common">Benguela hake</name>
    <name type="synonym">Merluccius cadenati</name>
    <dbReference type="NCBI Taxonomy" id="89951"/>
    <lineage>
        <taxon>Eukaryota</taxon>
        <taxon>Metazoa</taxon>
        <taxon>Chordata</taxon>
        <taxon>Craniata</taxon>
        <taxon>Vertebrata</taxon>
        <taxon>Euteleostomi</taxon>
        <taxon>Actinopterygii</taxon>
        <taxon>Neopterygii</taxon>
        <taxon>Teleostei</taxon>
        <taxon>Neoteleostei</taxon>
        <taxon>Acanthomorphata</taxon>
        <taxon>Zeiogadaria</taxon>
        <taxon>Gadariae</taxon>
        <taxon>Gadiformes</taxon>
        <taxon>Gadoidei</taxon>
        <taxon>Merlucciidae</taxon>
        <taxon>Merluccius</taxon>
    </lineage>
</organism>
<gene>
    <name evidence="14" type="primary">Trim16_40</name>
    <name evidence="14" type="ORF">N1851_028046</name>
</gene>
<dbReference type="PROSITE" id="PS00518">
    <property type="entry name" value="ZF_RING_1"/>
    <property type="match status" value="2"/>
</dbReference>
<feature type="domain" description="B box-type" evidence="11">
    <location>
        <begin position="307"/>
        <end position="347"/>
    </location>
</feature>
<evidence type="ECO:0000256" key="4">
    <source>
        <dbReference type="ARBA" id="ARBA00022771"/>
    </source>
</evidence>
<dbReference type="Pfam" id="PF00622">
    <property type="entry name" value="SPRY"/>
    <property type="match status" value="2"/>
</dbReference>
<accession>A0AA47M9K9</accession>
<keyword evidence="2" id="KW-0479">Metal-binding</keyword>
<dbReference type="EMBL" id="JAOPHQ010005255">
    <property type="protein sequence ID" value="KAK0136061.1"/>
    <property type="molecule type" value="Genomic_DNA"/>
</dbReference>
<dbReference type="Gene3D" id="4.10.830.40">
    <property type="match status" value="2"/>
</dbReference>
<dbReference type="SMART" id="SM00589">
    <property type="entry name" value="PRY"/>
    <property type="match status" value="2"/>
</dbReference>
<dbReference type="CDD" id="cd16040">
    <property type="entry name" value="SPRY_PRY_SNTX"/>
    <property type="match status" value="2"/>
</dbReference>
<feature type="domain" description="C2H2-type" evidence="12">
    <location>
        <begin position="825"/>
        <end position="852"/>
    </location>
</feature>
<dbReference type="GO" id="GO:0045087">
    <property type="term" value="P:innate immune response"/>
    <property type="evidence" value="ECO:0007669"/>
    <property type="project" value="UniProtKB-KW"/>
</dbReference>
<keyword evidence="6" id="KW-0391">Immunity</keyword>
<name>A0AA47M9K9_MERPO</name>
<dbReference type="Proteomes" id="UP001174136">
    <property type="component" value="Unassembled WGS sequence"/>
</dbReference>
<evidence type="ECO:0000259" key="11">
    <source>
        <dbReference type="PROSITE" id="PS50119"/>
    </source>
</evidence>
<dbReference type="FunFam" id="3.30.160.60:FF:000358">
    <property type="entry name" value="zinc finger protein 24"/>
    <property type="match status" value="1"/>
</dbReference>
<feature type="domain" description="RING-type" evidence="10">
    <location>
        <begin position="179"/>
        <end position="219"/>
    </location>
</feature>
<dbReference type="InterPro" id="IPR051051">
    <property type="entry name" value="E3_ubiq-ligase_TRIM/RNF"/>
</dbReference>
<feature type="compositionally biased region" description="Low complexity" evidence="9">
    <location>
        <begin position="773"/>
        <end position="782"/>
    </location>
</feature>
<dbReference type="GO" id="GO:0005694">
    <property type="term" value="C:chromosome"/>
    <property type="evidence" value="ECO:0007669"/>
    <property type="project" value="UniProtKB-ARBA"/>
</dbReference>
<dbReference type="Pfam" id="PF13765">
    <property type="entry name" value="PRY"/>
    <property type="match status" value="2"/>
</dbReference>
<dbReference type="CDD" id="cd19802">
    <property type="entry name" value="Bbox1_TRIM8-like"/>
    <property type="match status" value="2"/>
</dbReference>
<evidence type="ECO:0000313" key="15">
    <source>
        <dbReference type="Proteomes" id="UP001174136"/>
    </source>
</evidence>
<dbReference type="InterPro" id="IPR013083">
    <property type="entry name" value="Znf_RING/FYVE/PHD"/>
</dbReference>
<keyword evidence="3" id="KW-0677">Repeat</keyword>
<dbReference type="GO" id="GO:0008270">
    <property type="term" value="F:zinc ion binding"/>
    <property type="evidence" value="ECO:0007669"/>
    <property type="project" value="UniProtKB-KW"/>
</dbReference>
<evidence type="ECO:0000256" key="3">
    <source>
        <dbReference type="ARBA" id="ARBA00022737"/>
    </source>
</evidence>
<dbReference type="InterPro" id="IPR013320">
    <property type="entry name" value="ConA-like_dom_sf"/>
</dbReference>
<keyword evidence="15" id="KW-1185">Reference proteome</keyword>
<keyword evidence="4 7" id="KW-0863">Zinc-finger</keyword>
<dbReference type="SUPFAM" id="SSF57667">
    <property type="entry name" value="beta-beta-alpha zinc fingers"/>
    <property type="match status" value="3"/>
</dbReference>
<dbReference type="Gene3D" id="3.30.160.60">
    <property type="entry name" value="Classic Zinc Finger"/>
    <property type="match status" value="6"/>
</dbReference>
<dbReference type="Gene3D" id="2.60.120.920">
    <property type="match status" value="2"/>
</dbReference>
<evidence type="ECO:0000256" key="2">
    <source>
        <dbReference type="ARBA" id="ARBA00022723"/>
    </source>
</evidence>
<dbReference type="InterPro" id="IPR013087">
    <property type="entry name" value="Znf_C2H2_type"/>
</dbReference>
<dbReference type="SUPFAM" id="SSF57845">
    <property type="entry name" value="B-box zinc-binding domain"/>
    <property type="match status" value="2"/>
</dbReference>
<keyword evidence="1" id="KW-0399">Innate immunity</keyword>
<dbReference type="Pfam" id="PF00096">
    <property type="entry name" value="zf-C2H2"/>
    <property type="match status" value="4"/>
</dbReference>
<dbReference type="PROSITE" id="PS00028">
    <property type="entry name" value="ZINC_FINGER_C2H2_1"/>
    <property type="match status" value="2"/>
</dbReference>
<dbReference type="SUPFAM" id="SSF49899">
    <property type="entry name" value="Concanavalin A-like lectins/glucanases"/>
    <property type="match status" value="2"/>
</dbReference>
<evidence type="ECO:0000259" key="10">
    <source>
        <dbReference type="PROSITE" id="PS50089"/>
    </source>
</evidence>
<evidence type="ECO:0000256" key="9">
    <source>
        <dbReference type="SAM" id="MobiDB-lite"/>
    </source>
</evidence>
<feature type="domain" description="B30.2/SPRY" evidence="13">
    <location>
        <begin position="520"/>
        <end position="724"/>
    </location>
</feature>
<evidence type="ECO:0000256" key="1">
    <source>
        <dbReference type="ARBA" id="ARBA00022588"/>
    </source>
</evidence>
<feature type="coiled-coil region" evidence="8">
    <location>
        <begin position="416"/>
        <end position="454"/>
    </location>
</feature>
<dbReference type="InterPro" id="IPR001870">
    <property type="entry name" value="B30.2/SPRY"/>
</dbReference>
<dbReference type="PANTHER" id="PTHR25465">
    <property type="entry name" value="B-BOX DOMAIN CONTAINING"/>
    <property type="match status" value="1"/>
</dbReference>
<feature type="domain" description="C2H2-type" evidence="12">
    <location>
        <begin position="853"/>
        <end position="882"/>
    </location>
</feature>
<dbReference type="PROSITE" id="PS50188">
    <property type="entry name" value="B302_SPRY"/>
    <property type="match status" value="2"/>
</dbReference>
<dbReference type="InterPro" id="IPR003877">
    <property type="entry name" value="SPRY_dom"/>
</dbReference>
<dbReference type="Pfam" id="PF25600">
    <property type="entry name" value="TRIM_CC"/>
    <property type="match status" value="2"/>
</dbReference>
<feature type="compositionally biased region" description="Basic and acidic residues" evidence="9">
    <location>
        <begin position="919"/>
        <end position="939"/>
    </location>
</feature>
<dbReference type="InterPro" id="IPR000315">
    <property type="entry name" value="Znf_B-box"/>
</dbReference>
<sequence>MRVHTGEKPYYCSHCGKNFSRKENLKRHQNRAQDRGEWPPELPWKHGLCKIREIKLYFEFMIHEKSVACLHEALEAWRERCSSTHYCGVASLQAGRRREERGGDERRGEETRGEGRRRDDVFLRKRKLRFPETKASRRGGSSLFVEEKKTHFNKSTDGQELQQGMASAITSWSEDNFSCSICLDVFNSPVTTPCGHNFCRTCITKFWDDQVQYKCPVCNELFHTRPDLRVNTFISEMVDQFRRSVRVKVQPCVEPGEVPCDVCTGTQLKAVKSCLVCLTSYCHTHLEQHETVTRMKKHRLVEPMDRLEDRMCKKHERLLELFCQTDQVCVCQFCTDGDHRSHPVVPLEEEYEVKTVQLGKIESDVQQMIQERKRKIQEIKDTVGRSKADADREIADGEKVLTALISCVEKQRDDFNQTVKEKLKSTEKQAEGLIKELEQEIEDLTNRSSEVKQLTHTEDHLHFLQTFTSLKNPPPTRDWTTVEVRPPSYVGTLRRSLDQLEETLSMEMKKTLSMEMEKTLSMEMKKVPDLRSDLKKYACGLTLDPNTAHRYLSLSKDLRKVKWVGVDQSYPNHPERFDSWEQVLCREALTGRCYWEVERRGTVYIGVTYRGITRRGLGGDSHLGGNNKSWSLHCYDSGYTACYNGSYTSIPLPPPDSTRVGVCVDRPAGSLSFYRVSPGVGGSSHTLTLIHTFSTTFTQEDLLPGFRFWCPGSSVSLSHLDVLPAPWIPAGLHVDFSWDAPRLDTASFRQPPHGGARPSRSGSAEEHPSTAAGRRFGFSRSSRVPRESRRMARKEKHACFVCGKTFIRLANLKIHQRSHTGEKPYRCSQCERSFSQGGDLTKHMRVHTGEKPYYCSHCGKNFSRKENLKRHQNRAQDRGEWPPELPWKHDQLLAPQRRGEHTSTHLKESVKRLSVGAEPRGRGGDERRGEETRGEGRRRDDVFLRKRKLRFPETKASRRGGSSLFVEEKKTHLNKSSDGQELQQGMASAITSWSEDNFSCSICLDVFNSPVTTPCGHNFCRTCITKFWDDQVQYKCPVCNELFHTRPDLRVNTLFSEMVDQFRRSVRVKVQPCVEPGEVPCDVCTGTQLKAVKSCLVCLTSYCHTHLEQHETVTRMKKHRLVEPMDRLEDRMCKKHERLLELFCQTDQVCVCQFCTDGDHRSHPVVPLKEEYEVKTAQLGKIESDVQQMIQERKRKIQEIKDTVDRSKADADREIADGEKVLTALISCVEKQRDDFNQTVKEKLKSTEKQAEGLIKQLEQEIEDLTNRSSEVKQLTHTEDHLHFLQTFTSLKNPPPTRDWTTVEVRPPSYVGTLRRSLDQLEETLSMEMKKVPDLRSDLKKYACGLTLDPNTANRELSLSEDLRKVKWVGVDQSYPNHPERFDSWEQVLCREGLTGRCYWEVERRGTVYIGVTYRGITRRGLGGDSHLGGNNKSWSLLCYDGGYSACYNGSGTVIPLPPPVSTRVGVCVDRPAGSLSFYRVSPGVGGSSHTLTLIHTFSTTFTQEDLLPGFRFWSGCGSGSSVSLCEL</sequence>
<dbReference type="FunFam" id="3.30.160.60:FF:000065">
    <property type="entry name" value="B-cell CLL/lymphoma 6, member B"/>
    <property type="match status" value="1"/>
</dbReference>
<dbReference type="InterPro" id="IPR006574">
    <property type="entry name" value="PRY"/>
</dbReference>
<evidence type="ECO:0000256" key="8">
    <source>
        <dbReference type="SAM" id="Coils"/>
    </source>
</evidence>
<dbReference type="SMART" id="SM00336">
    <property type="entry name" value="BBOX"/>
    <property type="match status" value="2"/>
</dbReference>
<feature type="domain" description="RING-type" evidence="10">
    <location>
        <begin position="1000"/>
        <end position="1040"/>
    </location>
</feature>
<dbReference type="CDD" id="cd19769">
    <property type="entry name" value="Bbox2_TRIM16-like"/>
    <property type="match status" value="2"/>
</dbReference>
<feature type="domain" description="B box-type" evidence="11">
    <location>
        <begin position="1128"/>
        <end position="1168"/>
    </location>
</feature>
<dbReference type="InterPro" id="IPR043136">
    <property type="entry name" value="B30.2/SPRY_sf"/>
</dbReference>
<dbReference type="SMART" id="SM00449">
    <property type="entry name" value="SPRY"/>
    <property type="match status" value="2"/>
</dbReference>
<dbReference type="GO" id="GO:0005737">
    <property type="term" value="C:cytoplasm"/>
    <property type="evidence" value="ECO:0007669"/>
    <property type="project" value="UniProtKB-ARBA"/>
</dbReference>
<dbReference type="PROSITE" id="PS50157">
    <property type="entry name" value="ZINC_FINGER_C2H2_2"/>
    <property type="match status" value="4"/>
</dbReference>
<dbReference type="GO" id="GO:0045893">
    <property type="term" value="P:positive regulation of DNA-templated transcription"/>
    <property type="evidence" value="ECO:0007669"/>
    <property type="project" value="UniProtKB-ARBA"/>
</dbReference>
<dbReference type="PROSITE" id="PS50119">
    <property type="entry name" value="ZF_BBOX"/>
    <property type="match status" value="2"/>
</dbReference>
<dbReference type="SUPFAM" id="SSF57850">
    <property type="entry name" value="RING/U-box"/>
    <property type="match status" value="2"/>
</dbReference>
<proteinExistence type="predicted"/>
<dbReference type="SMART" id="SM00184">
    <property type="entry name" value="RING"/>
    <property type="match status" value="2"/>
</dbReference>
<evidence type="ECO:0000256" key="7">
    <source>
        <dbReference type="PROSITE-ProRule" id="PRU00024"/>
    </source>
</evidence>
<dbReference type="InterPro" id="IPR027370">
    <property type="entry name" value="Znf-RING_euk"/>
</dbReference>
<evidence type="ECO:0000256" key="6">
    <source>
        <dbReference type="ARBA" id="ARBA00022859"/>
    </source>
</evidence>
<dbReference type="FunFam" id="3.30.160.60:FF:000912">
    <property type="entry name" value="Zinc finger protein 660"/>
    <property type="match status" value="1"/>
</dbReference>